<accession>X1HS18</accession>
<dbReference type="EMBL" id="BARU01035195">
    <property type="protein sequence ID" value="GAH72267.1"/>
    <property type="molecule type" value="Genomic_DNA"/>
</dbReference>
<name>X1HS18_9ZZZZ</name>
<protein>
    <submittedName>
        <fullName evidence="1">Uncharacterized protein</fullName>
    </submittedName>
</protein>
<proteinExistence type="predicted"/>
<feature type="non-terminal residue" evidence="1">
    <location>
        <position position="1"/>
    </location>
</feature>
<evidence type="ECO:0000313" key="1">
    <source>
        <dbReference type="EMBL" id="GAH72267.1"/>
    </source>
</evidence>
<reference evidence="1" key="1">
    <citation type="journal article" date="2014" name="Front. Microbiol.">
        <title>High frequency of phylogenetically diverse reductive dehalogenase-homologous genes in deep subseafloor sedimentary metagenomes.</title>
        <authorList>
            <person name="Kawai M."/>
            <person name="Futagami T."/>
            <person name="Toyoda A."/>
            <person name="Takaki Y."/>
            <person name="Nishi S."/>
            <person name="Hori S."/>
            <person name="Arai W."/>
            <person name="Tsubouchi T."/>
            <person name="Morono Y."/>
            <person name="Uchiyama I."/>
            <person name="Ito T."/>
            <person name="Fujiyama A."/>
            <person name="Inagaki F."/>
            <person name="Takami H."/>
        </authorList>
    </citation>
    <scope>NUCLEOTIDE SEQUENCE</scope>
    <source>
        <strain evidence="1">Expedition CK06-06</strain>
    </source>
</reference>
<sequence length="54" mass="6210">FILIADIKKTDLSLVEKNFEVERKDILHIPLIKSKTPAGSPEQINNRKILLIKK</sequence>
<gene>
    <name evidence="1" type="ORF">S03H2_55128</name>
</gene>
<dbReference type="AlphaFoldDB" id="X1HS18"/>
<organism evidence="1">
    <name type="scientific">marine sediment metagenome</name>
    <dbReference type="NCBI Taxonomy" id="412755"/>
    <lineage>
        <taxon>unclassified sequences</taxon>
        <taxon>metagenomes</taxon>
        <taxon>ecological metagenomes</taxon>
    </lineage>
</organism>
<comment type="caution">
    <text evidence="1">The sequence shown here is derived from an EMBL/GenBank/DDBJ whole genome shotgun (WGS) entry which is preliminary data.</text>
</comment>